<dbReference type="InterPro" id="IPR038636">
    <property type="entry name" value="Wzi_sf"/>
</dbReference>
<sequence length="534" mass="57958">MLSAAVLALPRALAAQRPALRPSWQEAAVGSELEAYLRALQLDSGAAPVALTVRPLPPAELLRLARSAAAHPWRARFGRPDSLPARGIYWLRPTVRMVYGSAFPIESPEDGPVWAGRGATVAMQGGVGLLAGPLHVRVAPVAFRAQNDAFPLYDERRAGDARFRDPLEPEFVDNPQRFGAGAYQRVDLGTSEVRLTAFGLTAGGSTAPLAWGPMTRHPLMLGGQGPGFLHAFFGTARPLSIGIGRVHGALIAGRMDESPVSPIGFSTPYRGAHAMLVAFTPRGLEELELGATRFFHRPWRGYRGAREDLLLPLRGFLFKAGNLEIDDPENPKFDVQNELASLYGRWRLPRAGVEVYGEYLRNDAALDIRDLIVEPDHASGYGLGLRKALARDSVRRTLVWGELVNARLSHIDRVRPQARLYQHSQLVQGHTQRGRPLGSTAAMGGAGASVGVDHYTPRGRVSADLSRVLRLSSLREGAASPDSVDVQYALTSTATLFRGPVDLLGGATLVYELNRNYRRDAVGLRLQAGARVAW</sequence>
<keyword evidence="2" id="KW-1185">Reference proteome</keyword>
<dbReference type="EMBL" id="BRXS01000006">
    <property type="protein sequence ID" value="GLC27461.1"/>
    <property type="molecule type" value="Genomic_DNA"/>
</dbReference>
<gene>
    <name evidence="1" type="ORF">rosag_39740</name>
</gene>
<comment type="caution">
    <text evidence="1">The sequence shown here is derived from an EMBL/GenBank/DDBJ whole genome shotgun (WGS) entry which is preliminary data.</text>
</comment>
<protein>
    <recommendedName>
        <fullName evidence="3">Capsule assembly protein Wzi</fullName>
    </recommendedName>
</protein>
<dbReference type="Gene3D" id="2.40.160.130">
    <property type="entry name" value="Capsule assembly protein Wzi"/>
    <property type="match status" value="1"/>
</dbReference>
<dbReference type="AlphaFoldDB" id="A0AA37V855"/>
<name>A0AA37V855_9BACT</name>
<dbReference type="Proteomes" id="UP001161325">
    <property type="component" value="Unassembled WGS sequence"/>
</dbReference>
<reference evidence="1" key="1">
    <citation type="submission" date="2022-08" db="EMBL/GenBank/DDBJ databases">
        <title>Draft genome sequencing of Roseisolibacter agri AW1220.</title>
        <authorList>
            <person name="Tobiishi Y."/>
            <person name="Tonouchi A."/>
        </authorList>
    </citation>
    <scope>NUCLEOTIDE SEQUENCE</scope>
    <source>
        <strain evidence="1">AW1220</strain>
    </source>
</reference>
<evidence type="ECO:0000313" key="1">
    <source>
        <dbReference type="EMBL" id="GLC27461.1"/>
    </source>
</evidence>
<evidence type="ECO:0000313" key="2">
    <source>
        <dbReference type="Proteomes" id="UP001161325"/>
    </source>
</evidence>
<proteinExistence type="predicted"/>
<organism evidence="1 2">
    <name type="scientific">Roseisolibacter agri</name>
    <dbReference type="NCBI Taxonomy" id="2014610"/>
    <lineage>
        <taxon>Bacteria</taxon>
        <taxon>Pseudomonadati</taxon>
        <taxon>Gemmatimonadota</taxon>
        <taxon>Gemmatimonadia</taxon>
        <taxon>Gemmatimonadales</taxon>
        <taxon>Gemmatimonadaceae</taxon>
        <taxon>Roseisolibacter</taxon>
    </lineage>
</organism>
<evidence type="ECO:0008006" key="3">
    <source>
        <dbReference type="Google" id="ProtNLM"/>
    </source>
</evidence>
<accession>A0AA37V855</accession>